<dbReference type="Proteomes" id="UP001165120">
    <property type="component" value="Unassembled WGS sequence"/>
</dbReference>
<organism evidence="2 3">
    <name type="scientific">Candida boidinii</name>
    <name type="common">Yeast</name>
    <dbReference type="NCBI Taxonomy" id="5477"/>
    <lineage>
        <taxon>Eukaryota</taxon>
        <taxon>Fungi</taxon>
        <taxon>Dikarya</taxon>
        <taxon>Ascomycota</taxon>
        <taxon>Saccharomycotina</taxon>
        <taxon>Pichiomycetes</taxon>
        <taxon>Pichiales</taxon>
        <taxon>Pichiaceae</taxon>
        <taxon>Ogataea</taxon>
        <taxon>Ogataea/Candida clade</taxon>
    </lineage>
</organism>
<dbReference type="AlphaFoldDB" id="A0A9W6SWJ1"/>
<evidence type="ECO:0000313" key="3">
    <source>
        <dbReference type="Proteomes" id="UP001165120"/>
    </source>
</evidence>
<dbReference type="EMBL" id="BSXN01000212">
    <property type="protein sequence ID" value="GME67619.1"/>
    <property type="molecule type" value="Genomic_DNA"/>
</dbReference>
<sequence length="678" mass="79480">MDFFNTLPYNIQDQVVDLLDLDDKLSLSYTSKTSSQFVLPKIYKKIIYSPFQDTNLQNIKNKKIENYKTEIDNFTIISNIKQLKKFFKLIKSNNSYYNNLLDELLFGLIDLQILIDLKFEIEILPFLSNISNIELPNGYLNYDMLMNENFKNLNTIYYTNEFILKYKKDLKLKKIINFEELNNNIKIFIIDSNINLNDDLVLFDFFFRNTNLISNLNSLYFNLDLNFKLKDLNYRRLMAFFVLCQKFSITFKNLFNLGLPLYNMTLKGFILMINEVIDFNNLNRLELFIDDSPLSTETQLQRSNIVEETRSRRRVDRLFYNSDDEDDENINDNENEEEEEDVNDNIRENNESNELKLFPVCGLLSDILSESNCQKNLKYLNIEYYSSDKNILELNNMRSIIIYRLIEVFKNLETLKVELSIPNLEVDNFLTILSSIISINNVDLQNFRLNCFDPKNNLINNLVDNLKDIELMFNNNLNYLSNCHCNYCSNFRNNELMINPNQELDEIMELSLKTSSLMIINDEITNYQKNLMGIYKKLISKSNIGKYSILSSIDIINNSNNNLNFKNGLLFDHLMNKQLNLIFKNFKNLKHINLCGLDYYKNYGEDCNDTQQPIFKLLYSNEFTRINEEHKADLIGICSLFNINDLSMGSNSDNSVNNSAGNGRGAGGVRGIFNLFGF</sequence>
<keyword evidence="3" id="KW-1185">Reference proteome</keyword>
<gene>
    <name evidence="2" type="ORF">Cboi02_000101000</name>
</gene>
<comment type="caution">
    <text evidence="2">The sequence shown here is derived from an EMBL/GenBank/DDBJ whole genome shotgun (WGS) entry which is preliminary data.</text>
</comment>
<reference evidence="2" key="1">
    <citation type="submission" date="2023-04" db="EMBL/GenBank/DDBJ databases">
        <title>Candida boidinii NBRC 10035.</title>
        <authorList>
            <person name="Ichikawa N."/>
            <person name="Sato H."/>
            <person name="Tonouchi N."/>
        </authorList>
    </citation>
    <scope>NUCLEOTIDE SEQUENCE</scope>
    <source>
        <strain evidence="2">NBRC 10035</strain>
    </source>
</reference>
<protein>
    <submittedName>
        <fullName evidence="2">Unnamed protein product</fullName>
    </submittedName>
</protein>
<proteinExistence type="predicted"/>
<name>A0A9W6SWJ1_CANBO</name>
<evidence type="ECO:0000256" key="1">
    <source>
        <dbReference type="SAM" id="MobiDB-lite"/>
    </source>
</evidence>
<feature type="compositionally biased region" description="Acidic residues" evidence="1">
    <location>
        <begin position="323"/>
        <end position="343"/>
    </location>
</feature>
<accession>A0A9W6SWJ1</accession>
<feature type="region of interest" description="Disordered" evidence="1">
    <location>
        <begin position="323"/>
        <end position="344"/>
    </location>
</feature>
<evidence type="ECO:0000313" key="2">
    <source>
        <dbReference type="EMBL" id="GME67619.1"/>
    </source>
</evidence>